<gene>
    <name evidence="1" type="ORF">DBT_2135</name>
</gene>
<accession>A0A1B9F398</accession>
<dbReference type="AlphaFoldDB" id="A0A1B9F398"/>
<evidence type="ECO:0000313" key="2">
    <source>
        <dbReference type="Proteomes" id="UP000093080"/>
    </source>
</evidence>
<organism evidence="1 2">
    <name type="scientific">Dissulfuribacter thermophilus</name>
    <dbReference type="NCBI Taxonomy" id="1156395"/>
    <lineage>
        <taxon>Bacteria</taxon>
        <taxon>Pseudomonadati</taxon>
        <taxon>Thermodesulfobacteriota</taxon>
        <taxon>Dissulfuribacteria</taxon>
        <taxon>Dissulfuribacterales</taxon>
        <taxon>Dissulfuribacteraceae</taxon>
        <taxon>Dissulfuribacter</taxon>
    </lineage>
</organism>
<name>A0A1B9F398_9BACT</name>
<protein>
    <submittedName>
        <fullName evidence="1">Uncharacterized protein</fullName>
    </submittedName>
</protein>
<proteinExistence type="predicted"/>
<dbReference type="STRING" id="1156395.DBT_2135"/>
<comment type="caution">
    <text evidence="1">The sequence shown here is derived from an EMBL/GenBank/DDBJ whole genome shotgun (WGS) entry which is preliminary data.</text>
</comment>
<sequence>MSIARNCLGLTVHEAMQSVKITRMIFKKNEVRILFSPDSIGVIGIQNVGK</sequence>
<keyword evidence="2" id="KW-1185">Reference proteome</keyword>
<reference evidence="1 2" key="1">
    <citation type="submission" date="2016-06" db="EMBL/GenBank/DDBJ databases">
        <title>Respiratory ammonification of nitrate coupled to the oxidation of elemental sulfur in deep-sea autotrophic thermophilic bacteria.</title>
        <authorList>
            <person name="Slobodkina G.B."/>
            <person name="Mardanov A.V."/>
            <person name="Ravin N.V."/>
            <person name="Frolova A.A."/>
            <person name="Viryasiv M.B."/>
            <person name="Chernyh N.A."/>
            <person name="Bonch-Osmolovskaya E.A."/>
            <person name="Slobodkin A.I."/>
        </authorList>
    </citation>
    <scope>NUCLEOTIDE SEQUENCE [LARGE SCALE GENOMIC DNA]</scope>
    <source>
        <strain evidence="1 2">S69</strain>
    </source>
</reference>
<dbReference type="EMBL" id="MAGO01000012">
    <property type="protein sequence ID" value="OCC14406.1"/>
    <property type="molecule type" value="Genomic_DNA"/>
</dbReference>
<dbReference type="Proteomes" id="UP000093080">
    <property type="component" value="Unassembled WGS sequence"/>
</dbReference>
<evidence type="ECO:0000313" key="1">
    <source>
        <dbReference type="EMBL" id="OCC14406.1"/>
    </source>
</evidence>